<feature type="signal peptide" evidence="1">
    <location>
        <begin position="1"/>
        <end position="20"/>
    </location>
</feature>
<evidence type="ECO:0000256" key="1">
    <source>
        <dbReference type="SAM" id="SignalP"/>
    </source>
</evidence>
<evidence type="ECO:0000313" key="2">
    <source>
        <dbReference type="EMBL" id="CAH2083844.1"/>
    </source>
</evidence>
<dbReference type="Proteomes" id="UP001153954">
    <property type="component" value="Unassembled WGS sequence"/>
</dbReference>
<comment type="caution">
    <text evidence="2">The sequence shown here is derived from an EMBL/GenBank/DDBJ whole genome shotgun (WGS) entry which is preliminary data.</text>
</comment>
<proteinExistence type="predicted"/>
<gene>
    <name evidence="2" type="ORF">EEDITHA_LOCUS471</name>
</gene>
<sequence length="202" mass="22293">MRLLQVSIVLSIIFVQNVFSRRCNRMGYQNAIMTALQGAMGQNNYERAVAALPRVEKSVPVVPQPPVAIPREINLPNARLVEQKYPCQMERMIPMEIVPQIPNLSVYPTAPPPAVPLPQMLYLQHTPEVVLPNSYSVPTPVFERRGRTCVGPSPAPIINPLLPAASPVSAWAPPTSNLLPPVDPSQVRSHFLRKIPIPPPTL</sequence>
<name>A0AAU9TEM3_EUPED</name>
<evidence type="ECO:0008006" key="4">
    <source>
        <dbReference type="Google" id="ProtNLM"/>
    </source>
</evidence>
<protein>
    <recommendedName>
        <fullName evidence="4">Beta-casein</fullName>
    </recommendedName>
</protein>
<evidence type="ECO:0000313" key="3">
    <source>
        <dbReference type="Proteomes" id="UP001153954"/>
    </source>
</evidence>
<keyword evidence="1" id="KW-0732">Signal</keyword>
<reference evidence="2" key="1">
    <citation type="submission" date="2022-03" db="EMBL/GenBank/DDBJ databases">
        <authorList>
            <person name="Tunstrom K."/>
        </authorList>
    </citation>
    <scope>NUCLEOTIDE SEQUENCE</scope>
</reference>
<keyword evidence="3" id="KW-1185">Reference proteome</keyword>
<accession>A0AAU9TEM3</accession>
<dbReference type="EMBL" id="CAKOGL010000002">
    <property type="protein sequence ID" value="CAH2083844.1"/>
    <property type="molecule type" value="Genomic_DNA"/>
</dbReference>
<dbReference type="AlphaFoldDB" id="A0AAU9TEM3"/>
<organism evidence="2 3">
    <name type="scientific">Euphydryas editha</name>
    <name type="common">Edith's checkerspot</name>
    <dbReference type="NCBI Taxonomy" id="104508"/>
    <lineage>
        <taxon>Eukaryota</taxon>
        <taxon>Metazoa</taxon>
        <taxon>Ecdysozoa</taxon>
        <taxon>Arthropoda</taxon>
        <taxon>Hexapoda</taxon>
        <taxon>Insecta</taxon>
        <taxon>Pterygota</taxon>
        <taxon>Neoptera</taxon>
        <taxon>Endopterygota</taxon>
        <taxon>Lepidoptera</taxon>
        <taxon>Glossata</taxon>
        <taxon>Ditrysia</taxon>
        <taxon>Papilionoidea</taxon>
        <taxon>Nymphalidae</taxon>
        <taxon>Nymphalinae</taxon>
        <taxon>Euphydryas</taxon>
    </lineage>
</organism>
<feature type="chain" id="PRO_5043594520" description="Beta-casein" evidence="1">
    <location>
        <begin position="21"/>
        <end position="202"/>
    </location>
</feature>